<dbReference type="SUPFAM" id="SSF161098">
    <property type="entry name" value="MetI-like"/>
    <property type="match status" value="1"/>
</dbReference>
<proteinExistence type="inferred from homology"/>
<keyword evidence="10" id="KW-1185">Reference proteome</keyword>
<evidence type="ECO:0000313" key="9">
    <source>
        <dbReference type="EMBL" id="ANS80611.1"/>
    </source>
</evidence>
<dbReference type="GO" id="GO:0005886">
    <property type="term" value="C:plasma membrane"/>
    <property type="evidence" value="ECO:0007669"/>
    <property type="project" value="UniProtKB-SubCell"/>
</dbReference>
<evidence type="ECO:0000256" key="6">
    <source>
        <dbReference type="ARBA" id="ARBA00023136"/>
    </source>
</evidence>
<evidence type="ECO:0000256" key="4">
    <source>
        <dbReference type="ARBA" id="ARBA00022692"/>
    </source>
</evidence>
<dbReference type="Pfam" id="PF00528">
    <property type="entry name" value="BPD_transp_1"/>
    <property type="match status" value="1"/>
</dbReference>
<gene>
    <name evidence="9" type="ORF">SGUI_3215</name>
</gene>
<name>A0A1B1NGT2_9MICO</name>
<dbReference type="RefSeq" id="WP_083190771.1">
    <property type="nucleotide sequence ID" value="NZ_CP014989.1"/>
</dbReference>
<evidence type="ECO:0000313" key="10">
    <source>
        <dbReference type="Proteomes" id="UP000092482"/>
    </source>
</evidence>
<dbReference type="CDD" id="cd06261">
    <property type="entry name" value="TM_PBP2"/>
    <property type="match status" value="1"/>
</dbReference>
<dbReference type="InterPro" id="IPR000515">
    <property type="entry name" value="MetI-like"/>
</dbReference>
<dbReference type="PANTHER" id="PTHR43163">
    <property type="entry name" value="DIPEPTIDE TRANSPORT SYSTEM PERMEASE PROTEIN DPPB-RELATED"/>
    <property type="match status" value="1"/>
</dbReference>
<evidence type="ECO:0000256" key="2">
    <source>
        <dbReference type="ARBA" id="ARBA00022448"/>
    </source>
</evidence>
<dbReference type="PROSITE" id="PS50928">
    <property type="entry name" value="ABC_TM1"/>
    <property type="match status" value="1"/>
</dbReference>
<evidence type="ECO:0000256" key="5">
    <source>
        <dbReference type="ARBA" id="ARBA00022989"/>
    </source>
</evidence>
<dbReference type="AlphaFoldDB" id="A0A1B1NGT2"/>
<evidence type="ECO:0000256" key="1">
    <source>
        <dbReference type="ARBA" id="ARBA00004651"/>
    </source>
</evidence>
<keyword evidence="3" id="KW-1003">Cell membrane</keyword>
<dbReference type="OrthoDB" id="9778910at2"/>
<feature type="transmembrane region" description="Helical" evidence="7">
    <location>
        <begin position="265"/>
        <end position="287"/>
    </location>
</feature>
<evidence type="ECO:0000256" key="7">
    <source>
        <dbReference type="RuleBase" id="RU363032"/>
    </source>
</evidence>
<dbReference type="KEGG" id="serj:SGUI_3215"/>
<feature type="transmembrane region" description="Helical" evidence="7">
    <location>
        <begin position="34"/>
        <end position="52"/>
    </location>
</feature>
<keyword evidence="6 7" id="KW-0472">Membrane</keyword>
<feature type="transmembrane region" description="Helical" evidence="7">
    <location>
        <begin position="124"/>
        <end position="149"/>
    </location>
</feature>
<accession>A0A1B1NGT2</accession>
<evidence type="ECO:0000259" key="8">
    <source>
        <dbReference type="PROSITE" id="PS50928"/>
    </source>
</evidence>
<comment type="subcellular location">
    <subcellularLocation>
        <location evidence="1 7">Cell membrane</location>
        <topology evidence="1 7">Multi-pass membrane protein</topology>
    </subcellularLocation>
</comment>
<dbReference type="STRING" id="1758689.SGUI_3215"/>
<sequence>MDNDDDRRRGLTRSSRLATVARRGGTGPLVARRLLLLPVLAALVTLVMFVLAQRSPFDPVLAALGDRALTLDGPTLEAMRARMGDTSAVQQWLSWWGNALTGDLGYSSSQRSPVATVLVQRLPWTLGLVAASLLVSIPVGIALGGWAGTHPGSAVDRIVGPGMLAVQASPPFWTGLIAVWVFAVALGWLPTGGATSPQATGVEPLDVLRHAVLPVLVLALAHLPWFVLVVRDASRDALAGAPVRAAWARGIPRGRLLRSHAVRPALLPLVTVLGVRVPELITGAVLVETVFSWPGIASATVDAALRLDFALLAALTVLTTVIVVLGNLAADLAYRWVDPRVGQRDG</sequence>
<dbReference type="PANTHER" id="PTHR43163:SF9">
    <property type="entry name" value="ABC TRANSPORTER PERMEASE PROTEIN"/>
    <property type="match status" value="1"/>
</dbReference>
<dbReference type="GO" id="GO:0055085">
    <property type="term" value="P:transmembrane transport"/>
    <property type="evidence" value="ECO:0007669"/>
    <property type="project" value="InterPro"/>
</dbReference>
<dbReference type="Gene3D" id="1.10.3720.10">
    <property type="entry name" value="MetI-like"/>
    <property type="match status" value="1"/>
</dbReference>
<feature type="transmembrane region" description="Helical" evidence="7">
    <location>
        <begin position="307"/>
        <end position="330"/>
    </location>
</feature>
<reference evidence="9 10" key="1">
    <citation type="submission" date="2016-03" db="EMBL/GenBank/DDBJ databases">
        <title>Shallow-sea hydrothermal system.</title>
        <authorList>
            <person name="Tang K."/>
        </authorList>
    </citation>
    <scope>NUCLEOTIDE SEQUENCE [LARGE SCALE GENOMIC DNA]</scope>
    <source>
        <strain evidence="9 10">JLT9</strain>
    </source>
</reference>
<dbReference type="EMBL" id="CP014989">
    <property type="protein sequence ID" value="ANS80611.1"/>
    <property type="molecule type" value="Genomic_DNA"/>
</dbReference>
<feature type="transmembrane region" description="Helical" evidence="7">
    <location>
        <begin position="211"/>
        <end position="230"/>
    </location>
</feature>
<protein>
    <submittedName>
        <fullName evidence="9">Oligopeptide transport system permease protein OppB</fullName>
    </submittedName>
</protein>
<dbReference type="InterPro" id="IPR035906">
    <property type="entry name" value="MetI-like_sf"/>
</dbReference>
<organism evidence="9 10">
    <name type="scientific">Serinicoccus hydrothermalis</name>
    <dbReference type="NCBI Taxonomy" id="1758689"/>
    <lineage>
        <taxon>Bacteria</taxon>
        <taxon>Bacillati</taxon>
        <taxon>Actinomycetota</taxon>
        <taxon>Actinomycetes</taxon>
        <taxon>Micrococcales</taxon>
        <taxon>Ornithinimicrobiaceae</taxon>
        <taxon>Serinicoccus</taxon>
    </lineage>
</organism>
<feature type="transmembrane region" description="Helical" evidence="7">
    <location>
        <begin position="170"/>
        <end position="191"/>
    </location>
</feature>
<keyword evidence="2 7" id="KW-0813">Transport</keyword>
<dbReference type="Proteomes" id="UP000092482">
    <property type="component" value="Chromosome"/>
</dbReference>
<comment type="similarity">
    <text evidence="7">Belongs to the binding-protein-dependent transport system permease family.</text>
</comment>
<evidence type="ECO:0000256" key="3">
    <source>
        <dbReference type="ARBA" id="ARBA00022475"/>
    </source>
</evidence>
<feature type="domain" description="ABC transmembrane type-1" evidence="8">
    <location>
        <begin position="122"/>
        <end position="330"/>
    </location>
</feature>
<keyword evidence="5 7" id="KW-1133">Transmembrane helix</keyword>
<keyword evidence="4 7" id="KW-0812">Transmembrane</keyword>